<comment type="caution">
    <text evidence="1">The sequence shown here is derived from an EMBL/GenBank/DDBJ whole genome shotgun (WGS) entry which is preliminary data.</text>
</comment>
<protein>
    <submittedName>
        <fullName evidence="1">NADH oxidase</fullName>
    </submittedName>
</protein>
<dbReference type="RefSeq" id="WP_028480640.1">
    <property type="nucleotide sequence ID" value="NZ_LVVZ01000014.1"/>
</dbReference>
<organism evidence="1 2">
    <name type="scientific">Pseudovibrio exalbescens</name>
    <dbReference type="NCBI Taxonomy" id="197461"/>
    <lineage>
        <taxon>Bacteria</taxon>
        <taxon>Pseudomonadati</taxon>
        <taxon>Pseudomonadota</taxon>
        <taxon>Alphaproteobacteria</taxon>
        <taxon>Hyphomicrobiales</taxon>
        <taxon>Stappiaceae</taxon>
        <taxon>Pseudovibrio</taxon>
    </lineage>
</organism>
<dbReference type="InterPro" id="IPR009531">
    <property type="entry name" value="DUF1150"/>
</dbReference>
<proteinExistence type="predicted"/>
<keyword evidence="2" id="KW-1185">Reference proteome</keyword>
<evidence type="ECO:0000313" key="2">
    <source>
        <dbReference type="Proteomes" id="UP000185783"/>
    </source>
</evidence>
<dbReference type="Proteomes" id="UP000185783">
    <property type="component" value="Unassembled WGS sequence"/>
</dbReference>
<sequence>MTTNPFADGGMAQEAFAEFGTGELAYVKKVSDADLHRMFPGADLDGVDQPVWALLSADGSPILLTDSRDAALANAMEQELEAVSLH</sequence>
<evidence type="ECO:0000313" key="1">
    <source>
        <dbReference type="EMBL" id="OKL44355.1"/>
    </source>
</evidence>
<reference evidence="1 2" key="1">
    <citation type="submission" date="2016-03" db="EMBL/GenBank/DDBJ databases">
        <title>Genome sequence of Nesiotobacter sp. nov., a moderately halophilic alphaproteobacterium isolated from the Yellow Sea, China.</title>
        <authorList>
            <person name="Zhang G."/>
            <person name="Zhang R."/>
        </authorList>
    </citation>
    <scope>NUCLEOTIDE SEQUENCE [LARGE SCALE GENOMIC DNA]</scope>
    <source>
        <strain evidence="1 2">WB1-6</strain>
    </source>
</reference>
<dbReference type="OrthoDB" id="7865555at2"/>
<dbReference type="AlphaFoldDB" id="A0A1U7JI28"/>
<name>A0A1U7JI28_9HYPH</name>
<accession>A0A1U7JI28</accession>
<dbReference type="Pfam" id="PF06620">
    <property type="entry name" value="DUF1150"/>
    <property type="match status" value="1"/>
</dbReference>
<dbReference type="EMBL" id="LVVZ01000014">
    <property type="protein sequence ID" value="OKL44355.1"/>
    <property type="molecule type" value="Genomic_DNA"/>
</dbReference>
<dbReference type="STRING" id="197461.A3843_08130"/>
<gene>
    <name evidence="1" type="ORF">A3843_08130</name>
</gene>